<dbReference type="KEGG" id="llu:AKJ09_05637"/>
<evidence type="ECO:0000313" key="1">
    <source>
        <dbReference type="EMBL" id="AKU98973.1"/>
    </source>
</evidence>
<sequence>MAVASELASLRIAAVPLAGTSADLDPLLERIHGARFVLLGEASHGTHEFYRIRAAITKRLIADHGFRGVAVEADWPDSFRVHRFVTGLGDDPDSVDALEGFRRFPTWMWRNADVLDFVGWLRAWNDTRPAYDRAGFYGLDLYSLYASMQAVIAFLDKVDPDGAARARKRYGCFDQFGTDTEQYALSTGLTLENSCEHQAAEQLVEMHSSFFRRMANEGPETSENIFSAEQNARVVKNAEEYYRNMFRGDVKTWNLRDKHMTGTLEDVSDRLSRGHERAKMVVWAHNSHLGDARATEMRKAGEWNVGQLVRERHGTDVVIVGFSTYDGTVTAARDWDAPAERRTVRPALPLSWEALFHEVGIPSFMLACDDENVSTLLRAQRLARAIGVVYRPESERRSHYFDTRLGEQFDFVFHIDHTRAVEPLERTSNWQSGEMPETYPFTV</sequence>
<protein>
    <submittedName>
        <fullName evidence="1">Protein-L-isoaspartate O-methyltransferase</fullName>
    </submittedName>
</protein>
<dbReference type="SUPFAM" id="SSF159501">
    <property type="entry name" value="EreA/ChaN-like"/>
    <property type="match status" value="1"/>
</dbReference>
<name>A0A0K1PZM0_9BACT</name>
<dbReference type="GO" id="GO:0008168">
    <property type="term" value="F:methyltransferase activity"/>
    <property type="evidence" value="ECO:0007669"/>
    <property type="project" value="UniProtKB-KW"/>
</dbReference>
<organism evidence="1 2">
    <name type="scientific">Labilithrix luteola</name>
    <dbReference type="NCBI Taxonomy" id="1391654"/>
    <lineage>
        <taxon>Bacteria</taxon>
        <taxon>Pseudomonadati</taxon>
        <taxon>Myxococcota</taxon>
        <taxon>Polyangia</taxon>
        <taxon>Polyangiales</taxon>
        <taxon>Labilitrichaceae</taxon>
        <taxon>Labilithrix</taxon>
    </lineage>
</organism>
<dbReference type="InterPro" id="IPR014622">
    <property type="entry name" value="UCP036794_erythomycin"/>
</dbReference>
<dbReference type="RefSeq" id="WP_146650171.1">
    <property type="nucleotide sequence ID" value="NZ_CP012333.1"/>
</dbReference>
<dbReference type="InterPro" id="IPR007815">
    <property type="entry name" value="Emycin_Estase"/>
</dbReference>
<dbReference type="AlphaFoldDB" id="A0A0K1PZM0"/>
<dbReference type="Gene3D" id="3.30.1870.10">
    <property type="entry name" value="EreA-like, domain 2"/>
    <property type="match status" value="1"/>
</dbReference>
<dbReference type="PATRIC" id="fig|1391654.3.peg.5716"/>
<dbReference type="PANTHER" id="PTHR31299">
    <property type="entry name" value="ESTERASE, PUTATIVE (AFU_ORTHOLOGUE AFUA_1G05850)-RELATED"/>
    <property type="match status" value="1"/>
</dbReference>
<proteinExistence type="predicted"/>
<dbReference type="STRING" id="1391654.AKJ09_05637"/>
<dbReference type="CDD" id="cd14728">
    <property type="entry name" value="Ere-like"/>
    <property type="match status" value="1"/>
</dbReference>
<dbReference type="Pfam" id="PF05139">
    <property type="entry name" value="Erythro_esteras"/>
    <property type="match status" value="1"/>
</dbReference>
<dbReference type="Gene3D" id="3.40.1660.10">
    <property type="entry name" value="EreA-like (biosynthetic domain)"/>
    <property type="match status" value="1"/>
</dbReference>
<gene>
    <name evidence="1" type="ORF">AKJ09_05637</name>
</gene>
<dbReference type="InterPro" id="IPR052036">
    <property type="entry name" value="Hydrolase/PRTase-associated"/>
</dbReference>
<accession>A0A0K1PZM0</accession>
<keyword evidence="1" id="KW-0808">Transferase</keyword>
<dbReference type="GO" id="GO:0046677">
    <property type="term" value="P:response to antibiotic"/>
    <property type="evidence" value="ECO:0007669"/>
    <property type="project" value="InterPro"/>
</dbReference>
<dbReference type="OrthoDB" id="9810066at2"/>
<dbReference type="Proteomes" id="UP000064967">
    <property type="component" value="Chromosome"/>
</dbReference>
<dbReference type="EMBL" id="CP012333">
    <property type="protein sequence ID" value="AKU98973.1"/>
    <property type="molecule type" value="Genomic_DNA"/>
</dbReference>
<keyword evidence="2" id="KW-1185">Reference proteome</keyword>
<dbReference type="PANTHER" id="PTHR31299:SF0">
    <property type="entry name" value="ESTERASE, PUTATIVE (AFU_ORTHOLOGUE AFUA_1G05850)-RELATED"/>
    <property type="match status" value="1"/>
</dbReference>
<dbReference type="Gene3D" id="1.20.1440.30">
    <property type="entry name" value="Biosynthetic Protein domain"/>
    <property type="match status" value="1"/>
</dbReference>
<keyword evidence="1" id="KW-0489">Methyltransferase</keyword>
<dbReference type="PIRSF" id="PIRSF036794">
    <property type="entry name" value="UCP_erythr_ester"/>
    <property type="match status" value="1"/>
</dbReference>
<dbReference type="GO" id="GO:0032259">
    <property type="term" value="P:methylation"/>
    <property type="evidence" value="ECO:0007669"/>
    <property type="project" value="UniProtKB-KW"/>
</dbReference>
<evidence type="ECO:0000313" key="2">
    <source>
        <dbReference type="Proteomes" id="UP000064967"/>
    </source>
</evidence>
<reference evidence="1 2" key="1">
    <citation type="submission" date="2015-08" db="EMBL/GenBank/DDBJ databases">
        <authorList>
            <person name="Babu N.S."/>
            <person name="Beckwith C.J."/>
            <person name="Beseler K.G."/>
            <person name="Brison A."/>
            <person name="Carone J.V."/>
            <person name="Caskin T.P."/>
            <person name="Diamond M."/>
            <person name="Durham M.E."/>
            <person name="Foxe J.M."/>
            <person name="Go M."/>
            <person name="Henderson B.A."/>
            <person name="Jones I.B."/>
            <person name="McGettigan J.A."/>
            <person name="Micheletti S.J."/>
            <person name="Nasrallah M.E."/>
            <person name="Ortiz D."/>
            <person name="Piller C.R."/>
            <person name="Privatt S.R."/>
            <person name="Schneider S.L."/>
            <person name="Sharp S."/>
            <person name="Smith T.C."/>
            <person name="Stanton J.D."/>
            <person name="Ullery H.E."/>
            <person name="Wilson R.J."/>
            <person name="Serrano M.G."/>
            <person name="Buck G."/>
            <person name="Lee V."/>
            <person name="Wang Y."/>
            <person name="Carvalho R."/>
            <person name="Voegtly L."/>
            <person name="Shi R."/>
            <person name="Duckworth R."/>
            <person name="Johnson A."/>
            <person name="Loviza R."/>
            <person name="Walstead R."/>
            <person name="Shah Z."/>
            <person name="Kiflezghi M."/>
            <person name="Wade K."/>
            <person name="Ball S.L."/>
            <person name="Bradley K.W."/>
            <person name="Asai D.J."/>
            <person name="Bowman C.A."/>
            <person name="Russell D.A."/>
            <person name="Pope W.H."/>
            <person name="Jacobs-Sera D."/>
            <person name="Hendrix R.W."/>
            <person name="Hatfull G.F."/>
        </authorList>
    </citation>
    <scope>NUCLEOTIDE SEQUENCE [LARGE SCALE GENOMIC DNA]</scope>
    <source>
        <strain evidence="1 2">DSM 27648</strain>
    </source>
</reference>